<gene>
    <name evidence="2" type="ORF">SacglDRAFT_00155</name>
</gene>
<feature type="region of interest" description="Disordered" evidence="1">
    <location>
        <begin position="41"/>
        <end position="63"/>
    </location>
</feature>
<dbReference type="OrthoDB" id="3631174at2"/>
<dbReference type="HOGENOM" id="CLU_2901544_0_0_11"/>
<evidence type="ECO:0000313" key="3">
    <source>
        <dbReference type="Proteomes" id="UP000005087"/>
    </source>
</evidence>
<dbReference type="RefSeq" id="WP_005460863.1">
    <property type="nucleotide sequence ID" value="NZ_CM001484.1"/>
</dbReference>
<reference evidence="2 3" key="1">
    <citation type="submission" date="2011-09" db="EMBL/GenBank/DDBJ databases">
        <authorList>
            <consortium name="US DOE Joint Genome Institute (JGI-PGF)"/>
            <person name="Lucas S."/>
            <person name="Han J."/>
            <person name="Lapidus A."/>
            <person name="Cheng J.-F."/>
            <person name="Goodwin L."/>
            <person name="Pitluck S."/>
            <person name="Peters L."/>
            <person name="Land M.L."/>
            <person name="Hauser L."/>
            <person name="Brambilla E."/>
            <person name="Klenk H.-P."/>
            <person name="Woyke T.J."/>
        </authorList>
    </citation>
    <scope>NUCLEOTIDE SEQUENCE [LARGE SCALE GENOMIC DNA]</scope>
    <source>
        <strain evidence="2 3">K62</strain>
    </source>
</reference>
<protein>
    <submittedName>
        <fullName evidence="2">Uncharacterized protein</fullName>
    </submittedName>
</protein>
<keyword evidence="3" id="KW-1185">Reference proteome</keyword>
<evidence type="ECO:0000256" key="1">
    <source>
        <dbReference type="SAM" id="MobiDB-lite"/>
    </source>
</evidence>
<dbReference type="AlphaFoldDB" id="I1CWP4"/>
<proteinExistence type="predicted"/>
<name>I1CWP4_9PSEU</name>
<organism evidence="2 3">
    <name type="scientific">Saccharomonospora glauca K62</name>
    <dbReference type="NCBI Taxonomy" id="928724"/>
    <lineage>
        <taxon>Bacteria</taxon>
        <taxon>Bacillati</taxon>
        <taxon>Actinomycetota</taxon>
        <taxon>Actinomycetes</taxon>
        <taxon>Pseudonocardiales</taxon>
        <taxon>Pseudonocardiaceae</taxon>
        <taxon>Saccharomonospora</taxon>
    </lineage>
</organism>
<sequence length="63" mass="6988">MACEITHRVTCQQIRFTHRDAAERYAEIMGGGVHNWIFTTVPDTNTPVGSTTGSTERTPATHQ</sequence>
<dbReference type="Proteomes" id="UP000005087">
    <property type="component" value="Chromosome"/>
</dbReference>
<dbReference type="EMBL" id="CM001484">
    <property type="protein sequence ID" value="EIE97118.1"/>
    <property type="molecule type" value="Genomic_DNA"/>
</dbReference>
<reference evidence="3" key="2">
    <citation type="submission" date="2012-01" db="EMBL/GenBank/DDBJ databases">
        <title>Noncontiguous Finished sequence of chromosome of Saccharomonospora glauca K62.</title>
        <authorList>
            <consortium name="US DOE Joint Genome Institute"/>
            <person name="Lucas S."/>
            <person name="Han J."/>
            <person name="Lapidus A."/>
            <person name="Cheng J.-F."/>
            <person name="Goodwin L."/>
            <person name="Pitluck S."/>
            <person name="Peters L."/>
            <person name="Mikhailova N."/>
            <person name="Held B."/>
            <person name="Detter J.C."/>
            <person name="Han C."/>
            <person name="Tapia R."/>
            <person name="Land M."/>
            <person name="Hauser L."/>
            <person name="Kyrpides N."/>
            <person name="Ivanova N."/>
            <person name="Pagani I."/>
            <person name="Brambilla E.-M."/>
            <person name="Klenk H.-P."/>
            <person name="Woyke T."/>
        </authorList>
    </citation>
    <scope>NUCLEOTIDE SEQUENCE [LARGE SCALE GENOMIC DNA]</scope>
    <source>
        <strain evidence="3">K62</strain>
    </source>
</reference>
<accession>I1CWP4</accession>
<evidence type="ECO:0000313" key="2">
    <source>
        <dbReference type="EMBL" id="EIE97118.1"/>
    </source>
</evidence>
<dbReference type="STRING" id="928724.SacglDRAFT_00155"/>